<feature type="region of interest" description="Disordered" evidence="1">
    <location>
        <begin position="45"/>
        <end position="68"/>
    </location>
</feature>
<accession>A0A2S5GMC4</accession>
<dbReference type="EMBL" id="PREU01000011">
    <property type="protein sequence ID" value="PPA74003.1"/>
    <property type="molecule type" value="Genomic_DNA"/>
</dbReference>
<gene>
    <name evidence="2" type="ORF">C4E15_21800</name>
</gene>
<evidence type="ECO:0000313" key="3">
    <source>
        <dbReference type="Proteomes" id="UP000239990"/>
    </source>
</evidence>
<evidence type="ECO:0000256" key="1">
    <source>
        <dbReference type="SAM" id="MobiDB-lite"/>
    </source>
</evidence>
<protein>
    <submittedName>
        <fullName evidence="2">Uncharacterized protein</fullName>
    </submittedName>
</protein>
<proteinExistence type="predicted"/>
<evidence type="ECO:0000313" key="2">
    <source>
        <dbReference type="EMBL" id="PPA74003.1"/>
    </source>
</evidence>
<dbReference type="Proteomes" id="UP000239990">
    <property type="component" value="Unassembled WGS sequence"/>
</dbReference>
<sequence length="68" mass="7180">MALWLFGAGRESGVDGDGLLGRWGGGGVVVGVGALTRQRWASKSNSIRTLRNGNSSRAKYTTRPSMQA</sequence>
<comment type="caution">
    <text evidence="2">The sequence shown here is derived from an EMBL/GenBank/DDBJ whole genome shotgun (WGS) entry which is preliminary data.</text>
</comment>
<dbReference type="AlphaFoldDB" id="A0A2S5GMC4"/>
<reference evidence="2 3" key="1">
    <citation type="submission" date="2018-02" db="EMBL/GenBank/DDBJ databases">
        <title>Draft Genome of Achromobacter spanius stain 6.</title>
        <authorList>
            <person name="Gunasekera T.S."/>
            <person name="Radwan O."/>
            <person name="Ruiz O.N."/>
        </authorList>
    </citation>
    <scope>NUCLEOTIDE SEQUENCE [LARGE SCALE GENOMIC DNA]</scope>
    <source>
        <strain evidence="2 3">6</strain>
    </source>
</reference>
<organism evidence="2 3">
    <name type="scientific">Achromobacter spanius</name>
    <dbReference type="NCBI Taxonomy" id="217203"/>
    <lineage>
        <taxon>Bacteria</taxon>
        <taxon>Pseudomonadati</taxon>
        <taxon>Pseudomonadota</taxon>
        <taxon>Betaproteobacteria</taxon>
        <taxon>Burkholderiales</taxon>
        <taxon>Alcaligenaceae</taxon>
        <taxon>Achromobacter</taxon>
    </lineage>
</organism>
<name>A0A2S5GMC4_9BURK</name>